<reference evidence="1 2" key="1">
    <citation type="journal article" date="2006" name="Science">
        <title>Genome of rice cluster I archaea -- the key methane producers in the rice rhizosphere.</title>
        <authorList>
            <person name="Erkel C."/>
            <person name="Kube M."/>
            <person name="Reinhardt R."/>
            <person name="Liesack W."/>
        </authorList>
    </citation>
    <scope>NUCLEOTIDE SEQUENCE [LARGE SCALE GENOMIC DNA]</scope>
    <source>
        <strain evidence="2">DSM 22066 / NBRC 105507 / MRE50</strain>
    </source>
</reference>
<dbReference type="PANTHER" id="PTHR36439:SF1">
    <property type="entry name" value="DUF1697 DOMAIN-CONTAINING PROTEIN"/>
    <property type="match status" value="1"/>
</dbReference>
<dbReference type="KEGG" id="rci:RRC142"/>
<proteinExistence type="predicted"/>
<dbReference type="eggNOG" id="arCOG08236">
    <property type="taxonomic scope" value="Archaea"/>
</dbReference>
<dbReference type="STRING" id="351160.RRC142"/>
<accession>Q0W137</accession>
<dbReference type="InterPro" id="IPR012545">
    <property type="entry name" value="DUF1697"/>
</dbReference>
<evidence type="ECO:0000313" key="1">
    <source>
        <dbReference type="EMBL" id="CAJ37906.1"/>
    </source>
</evidence>
<dbReference type="SUPFAM" id="SSF160379">
    <property type="entry name" value="SP0830-like"/>
    <property type="match status" value="1"/>
</dbReference>
<protein>
    <recommendedName>
        <fullName evidence="3">DUF1697 domain-containing protein</fullName>
    </recommendedName>
</protein>
<name>Q0W137_METAR</name>
<sequence>MVVLNGCRESGEQEQAGTGIGYVAFLRGINVGGHSILKMADLGKAFEAMGFRHVKTVLASGNVLFEASEENTAVLSEKIMQQLREAFGREILVIVRTVDELRELETEHPFEGIVVRPQTRLVVMFLSDNIIQPNLSDLPVNEDFRIIGVYDRTICSVI</sequence>
<dbReference type="Proteomes" id="UP000000663">
    <property type="component" value="Chromosome"/>
</dbReference>
<keyword evidence="2" id="KW-1185">Reference proteome</keyword>
<dbReference type="RefSeq" id="WP_012034688.1">
    <property type="nucleotide sequence ID" value="NC_009464.1"/>
</dbReference>
<dbReference type="Pfam" id="PF08002">
    <property type="entry name" value="DUF1697"/>
    <property type="match status" value="1"/>
</dbReference>
<dbReference type="OrthoDB" id="117943at2157"/>
<dbReference type="EMBL" id="AM114193">
    <property type="protein sequence ID" value="CAJ37906.1"/>
    <property type="molecule type" value="Genomic_DNA"/>
</dbReference>
<dbReference type="PANTHER" id="PTHR36439">
    <property type="entry name" value="BLL4334 PROTEIN"/>
    <property type="match status" value="1"/>
</dbReference>
<gene>
    <name evidence="1" type="ORF">RRC142</name>
</gene>
<dbReference type="AlphaFoldDB" id="Q0W137"/>
<organism evidence="1 2">
    <name type="scientific">Methanocella arvoryzae (strain DSM 22066 / NBRC 105507 / MRE50)</name>
    <dbReference type="NCBI Taxonomy" id="351160"/>
    <lineage>
        <taxon>Archaea</taxon>
        <taxon>Methanobacteriati</taxon>
        <taxon>Methanobacteriota</taxon>
        <taxon>Stenosarchaea group</taxon>
        <taxon>Methanomicrobia</taxon>
        <taxon>Methanocellales</taxon>
        <taxon>Methanocellaceae</taxon>
        <taxon>Methanocella</taxon>
    </lineage>
</organism>
<dbReference type="Gene3D" id="3.30.70.1280">
    <property type="entry name" value="SP0830-like domains"/>
    <property type="match status" value="1"/>
</dbReference>
<dbReference type="GeneID" id="24887418"/>
<evidence type="ECO:0000313" key="2">
    <source>
        <dbReference type="Proteomes" id="UP000000663"/>
    </source>
</evidence>
<evidence type="ECO:0008006" key="3">
    <source>
        <dbReference type="Google" id="ProtNLM"/>
    </source>
</evidence>
<dbReference type="PATRIC" id="fig|351160.9.peg.378"/>